<dbReference type="PROSITE" id="PS51257">
    <property type="entry name" value="PROKAR_LIPOPROTEIN"/>
    <property type="match status" value="1"/>
</dbReference>
<evidence type="ECO:0008006" key="11">
    <source>
        <dbReference type="Google" id="ProtNLM"/>
    </source>
</evidence>
<keyword evidence="6" id="KW-0449">Lipoprotein</keyword>
<accession>A0A9X3ZFJ0</accession>
<protein>
    <recommendedName>
        <fullName evidence="11">Outer membrane lipoprotein</fullName>
    </recommendedName>
</protein>
<evidence type="ECO:0000313" key="10">
    <source>
        <dbReference type="Proteomes" id="UP001151234"/>
    </source>
</evidence>
<comment type="similarity">
    <text evidence="7">Belongs to the rhizobiaceae omp10 lipoprotein family.</text>
</comment>
<evidence type="ECO:0000256" key="6">
    <source>
        <dbReference type="ARBA" id="ARBA00023288"/>
    </source>
</evidence>
<dbReference type="RefSeq" id="WP_267988534.1">
    <property type="nucleotide sequence ID" value="NZ_JAPJZI010000001.1"/>
</dbReference>
<evidence type="ECO:0000256" key="4">
    <source>
        <dbReference type="ARBA" id="ARBA00023139"/>
    </source>
</evidence>
<dbReference type="Proteomes" id="UP001151234">
    <property type="component" value="Unassembled WGS sequence"/>
</dbReference>
<keyword evidence="3" id="KW-0472">Membrane</keyword>
<comment type="caution">
    <text evidence="9">The sequence shown here is derived from an EMBL/GenBank/DDBJ whole genome shotgun (WGS) entry which is preliminary data.</text>
</comment>
<evidence type="ECO:0000256" key="5">
    <source>
        <dbReference type="ARBA" id="ARBA00023237"/>
    </source>
</evidence>
<name>A0A9X3ZFJ0_9HYPH</name>
<proteinExistence type="inferred from homology"/>
<evidence type="ECO:0000256" key="7">
    <source>
        <dbReference type="ARBA" id="ARBA00044505"/>
    </source>
</evidence>
<dbReference type="EMBL" id="JAPJZI010000001">
    <property type="protein sequence ID" value="MDA5397059.1"/>
    <property type="molecule type" value="Genomic_DNA"/>
</dbReference>
<evidence type="ECO:0000256" key="2">
    <source>
        <dbReference type="ARBA" id="ARBA00022729"/>
    </source>
</evidence>
<dbReference type="InterPro" id="IPR049857">
    <property type="entry name" value="Omp10-like"/>
</dbReference>
<gene>
    <name evidence="9" type="ORF">OQ273_00615</name>
</gene>
<reference evidence="9" key="1">
    <citation type="submission" date="2022-11" db="EMBL/GenBank/DDBJ databases">
        <title>Draft genome sequence of Hoeflea poritis E7-10 and Hoeflea prorocentri PM5-8, separated from scleractinian coral Porites lutea and marine dinoflagellate.</title>
        <authorList>
            <person name="Zhang G."/>
            <person name="Wei Q."/>
            <person name="Cai L."/>
        </authorList>
    </citation>
    <scope>NUCLEOTIDE SEQUENCE</scope>
    <source>
        <strain evidence="9">PM5-8</strain>
    </source>
</reference>
<organism evidence="9 10">
    <name type="scientific">Hoeflea prorocentri</name>
    <dbReference type="NCBI Taxonomy" id="1922333"/>
    <lineage>
        <taxon>Bacteria</taxon>
        <taxon>Pseudomonadati</taxon>
        <taxon>Pseudomonadota</taxon>
        <taxon>Alphaproteobacteria</taxon>
        <taxon>Hyphomicrobiales</taxon>
        <taxon>Rhizobiaceae</taxon>
        <taxon>Hoeflea</taxon>
    </lineage>
</organism>
<evidence type="ECO:0000256" key="3">
    <source>
        <dbReference type="ARBA" id="ARBA00023136"/>
    </source>
</evidence>
<keyword evidence="10" id="KW-1185">Reference proteome</keyword>
<keyword evidence="4" id="KW-0564">Palmitate</keyword>
<keyword evidence="2 8" id="KW-0732">Signal</keyword>
<dbReference type="Pfam" id="PF26368">
    <property type="entry name" value="OMP10"/>
    <property type="match status" value="1"/>
</dbReference>
<evidence type="ECO:0000256" key="8">
    <source>
        <dbReference type="SAM" id="SignalP"/>
    </source>
</evidence>
<keyword evidence="5" id="KW-0998">Cell outer membrane</keyword>
<sequence>MRHWIKLAILAATALGLAGCQAGYGPGPGYDPNSIEGEWLDPNGIQSRFTAGRFETRTTDTNTLLATGKYTYVNRRLVQVDIRSLVRGTNARVNCSLVSPTRLNCTSSSGDQFSLTRRLV</sequence>
<evidence type="ECO:0000313" key="9">
    <source>
        <dbReference type="EMBL" id="MDA5397059.1"/>
    </source>
</evidence>
<feature type="signal peptide" evidence="8">
    <location>
        <begin position="1"/>
        <end position="22"/>
    </location>
</feature>
<feature type="chain" id="PRO_5040822866" description="Outer membrane lipoprotein" evidence="8">
    <location>
        <begin position="23"/>
        <end position="120"/>
    </location>
</feature>
<evidence type="ECO:0000256" key="1">
    <source>
        <dbReference type="ARBA" id="ARBA00004459"/>
    </source>
</evidence>
<dbReference type="AlphaFoldDB" id="A0A9X3ZFJ0"/>
<comment type="subcellular location">
    <subcellularLocation>
        <location evidence="1">Cell outer membrane</location>
        <topology evidence="1">Lipid-anchor</topology>
    </subcellularLocation>
</comment>